<dbReference type="PANTHER" id="PTHR43725">
    <property type="entry name" value="UDP-GLUCOSE 4-EPIMERASE"/>
    <property type="match status" value="1"/>
</dbReference>
<evidence type="ECO:0000256" key="1">
    <source>
        <dbReference type="ARBA" id="ARBA00000083"/>
    </source>
</evidence>
<name>A0A137PH84_CONC2</name>
<gene>
    <name evidence="12" type="ORF">CONCODRAFT_76890</name>
</gene>
<feature type="domain" description="NAD(P)-binding" evidence="11">
    <location>
        <begin position="13"/>
        <end position="336"/>
    </location>
</feature>
<dbReference type="Pfam" id="PF16363">
    <property type="entry name" value="GDP_Man_Dehyd"/>
    <property type="match status" value="1"/>
</dbReference>
<comment type="similarity">
    <text evidence="9">In the C-terminal section; belongs to the aldose epimerase family.</text>
</comment>
<dbReference type="GO" id="GO:0006012">
    <property type="term" value="P:galactose metabolic process"/>
    <property type="evidence" value="ECO:0007669"/>
    <property type="project" value="UniProtKB-UniPathway"/>
</dbReference>
<keyword evidence="5 10" id="KW-0520">NAD</keyword>
<dbReference type="Gene3D" id="3.40.50.720">
    <property type="entry name" value="NAD(P)-binding Rossmann-like Domain"/>
    <property type="match status" value="1"/>
</dbReference>
<dbReference type="AlphaFoldDB" id="A0A137PH84"/>
<dbReference type="CDD" id="cd05247">
    <property type="entry name" value="UDP_G4E_1_SDR_e"/>
    <property type="match status" value="1"/>
</dbReference>
<organism evidence="12 13">
    <name type="scientific">Conidiobolus coronatus (strain ATCC 28846 / CBS 209.66 / NRRL 28638)</name>
    <name type="common">Delacroixia coronata</name>
    <dbReference type="NCBI Taxonomy" id="796925"/>
    <lineage>
        <taxon>Eukaryota</taxon>
        <taxon>Fungi</taxon>
        <taxon>Fungi incertae sedis</taxon>
        <taxon>Zoopagomycota</taxon>
        <taxon>Entomophthoromycotina</taxon>
        <taxon>Entomophthoromycetes</taxon>
        <taxon>Entomophthorales</taxon>
        <taxon>Ancylistaceae</taxon>
        <taxon>Conidiobolus</taxon>
    </lineage>
</organism>
<evidence type="ECO:0000256" key="2">
    <source>
        <dbReference type="ARBA" id="ARBA00001911"/>
    </source>
</evidence>
<comment type="pathway">
    <text evidence="4">Carbohydrate metabolism; hexose metabolism.</text>
</comment>
<keyword evidence="13" id="KW-1185">Reference proteome</keyword>
<dbReference type="PANTHER" id="PTHR43725:SF47">
    <property type="entry name" value="UDP-GLUCOSE 4-EPIMERASE"/>
    <property type="match status" value="1"/>
</dbReference>
<evidence type="ECO:0000313" key="12">
    <source>
        <dbReference type="EMBL" id="KXN74369.1"/>
    </source>
</evidence>
<comment type="cofactor">
    <cofactor evidence="2 10">
        <name>NAD(+)</name>
        <dbReference type="ChEBI" id="CHEBI:57540"/>
    </cofactor>
</comment>
<dbReference type="STRING" id="796925.A0A137PH84"/>
<evidence type="ECO:0000256" key="9">
    <source>
        <dbReference type="ARBA" id="ARBA00038238"/>
    </source>
</evidence>
<evidence type="ECO:0000256" key="10">
    <source>
        <dbReference type="RuleBase" id="RU366046"/>
    </source>
</evidence>
<dbReference type="NCBIfam" id="TIGR01179">
    <property type="entry name" value="galE"/>
    <property type="match status" value="1"/>
</dbReference>
<dbReference type="EMBL" id="KQ964424">
    <property type="protein sequence ID" value="KXN74369.1"/>
    <property type="molecule type" value="Genomic_DNA"/>
</dbReference>
<comment type="catalytic activity">
    <reaction evidence="1 10">
        <text>UDP-alpha-D-glucose = UDP-alpha-D-galactose</text>
        <dbReference type="Rhea" id="RHEA:22168"/>
        <dbReference type="ChEBI" id="CHEBI:58885"/>
        <dbReference type="ChEBI" id="CHEBI:66914"/>
        <dbReference type="EC" id="5.1.3.2"/>
    </reaction>
</comment>
<comment type="pathway">
    <text evidence="3 10">Carbohydrate metabolism; galactose metabolism.</text>
</comment>
<dbReference type="NCBIfam" id="NF007956">
    <property type="entry name" value="PRK10675.1"/>
    <property type="match status" value="1"/>
</dbReference>
<keyword evidence="10" id="KW-0119">Carbohydrate metabolism</keyword>
<evidence type="ECO:0000256" key="4">
    <source>
        <dbReference type="ARBA" id="ARBA00005028"/>
    </source>
</evidence>
<evidence type="ECO:0000256" key="7">
    <source>
        <dbReference type="ARBA" id="ARBA00037676"/>
    </source>
</evidence>
<dbReference type="SUPFAM" id="SSF51735">
    <property type="entry name" value="NAD(P)-binding Rossmann-fold domains"/>
    <property type="match status" value="1"/>
</dbReference>
<protein>
    <recommendedName>
        <fullName evidence="10">UDP-glucose 4-epimerase</fullName>
        <ecNumber evidence="10">5.1.3.2</ecNumber>
    </recommendedName>
</protein>
<dbReference type="OMA" id="GEHLICN"/>
<sequence length="353" mass="38896">MTNQSKQSGDYILVTGGAGYIGSHTVLELLNLDRKVIVVDDLSNSSEEALRRVEKLTQKKVIFHKFDICDAQKLSKLFETYKISSVIHFAGYKAVGESVQKPLKYYQNNLLSTLVLIKQMELHGVKNLIFSSSATVYGKPEKIPIDESAKTGSTSPYGKTKWFIEHILRDYCVANKNFNAVLLRYFNPVGAHSSGLIGEDPNGIPNNLMPYVSQVAVGKLPFVRVFGSDYNTPDGTGVRDYLHVVDLANGHVAALDKCQKSNTPIGCVEYNLGTGKGYSVLEMVKSMGKAAGKDIPYKLVERRAGDVAEVIADPSKAKNELGWVAKLGLDDMCKDMWKWQSMNPNGFKSGSKL</sequence>
<evidence type="ECO:0000259" key="11">
    <source>
        <dbReference type="Pfam" id="PF16363"/>
    </source>
</evidence>
<reference evidence="12 13" key="1">
    <citation type="journal article" date="2015" name="Genome Biol. Evol.">
        <title>Phylogenomic analyses indicate that early fungi evolved digesting cell walls of algal ancestors of land plants.</title>
        <authorList>
            <person name="Chang Y."/>
            <person name="Wang S."/>
            <person name="Sekimoto S."/>
            <person name="Aerts A.L."/>
            <person name="Choi C."/>
            <person name="Clum A."/>
            <person name="LaButti K.M."/>
            <person name="Lindquist E.A."/>
            <person name="Yee Ngan C."/>
            <person name="Ohm R.A."/>
            <person name="Salamov A.A."/>
            <person name="Grigoriev I.V."/>
            <person name="Spatafora J.W."/>
            <person name="Berbee M.L."/>
        </authorList>
    </citation>
    <scope>NUCLEOTIDE SEQUENCE [LARGE SCALE GENOMIC DNA]</scope>
    <source>
        <strain evidence="12 13">NRRL 28638</strain>
    </source>
</reference>
<keyword evidence="6 10" id="KW-0413">Isomerase</keyword>
<comment type="similarity">
    <text evidence="8">In the N-terminal section; belongs to the NAD(P)-dependent epimerase/dehydratase family.</text>
</comment>
<dbReference type="Proteomes" id="UP000070444">
    <property type="component" value="Unassembled WGS sequence"/>
</dbReference>
<dbReference type="EC" id="5.1.3.2" evidence="10"/>
<comment type="function">
    <text evidence="7">Mutarotase converts alpha-aldose to the beta-anomer. It is active on D-glucose, L-arabinose, D-xylose, D-galactose, maltose and lactose.</text>
</comment>
<accession>A0A137PH84</accession>
<evidence type="ECO:0000256" key="6">
    <source>
        <dbReference type="ARBA" id="ARBA00023235"/>
    </source>
</evidence>
<dbReference type="InterPro" id="IPR016040">
    <property type="entry name" value="NAD(P)-bd_dom"/>
</dbReference>
<dbReference type="UniPathway" id="UPA00214"/>
<evidence type="ECO:0000256" key="3">
    <source>
        <dbReference type="ARBA" id="ARBA00004947"/>
    </source>
</evidence>
<evidence type="ECO:0000313" key="13">
    <source>
        <dbReference type="Proteomes" id="UP000070444"/>
    </source>
</evidence>
<dbReference type="GO" id="GO:0005829">
    <property type="term" value="C:cytosol"/>
    <property type="evidence" value="ECO:0007669"/>
    <property type="project" value="TreeGrafter"/>
</dbReference>
<dbReference type="OrthoDB" id="9402762at2759"/>
<dbReference type="GO" id="GO:0003978">
    <property type="term" value="F:UDP-glucose 4-epimerase activity"/>
    <property type="evidence" value="ECO:0007669"/>
    <property type="project" value="UniProtKB-UniRule"/>
</dbReference>
<evidence type="ECO:0000256" key="8">
    <source>
        <dbReference type="ARBA" id="ARBA00037955"/>
    </source>
</evidence>
<proteinExistence type="inferred from homology"/>
<evidence type="ECO:0000256" key="5">
    <source>
        <dbReference type="ARBA" id="ARBA00023027"/>
    </source>
</evidence>
<dbReference type="Gene3D" id="3.90.25.10">
    <property type="entry name" value="UDP-galactose 4-epimerase, domain 1"/>
    <property type="match status" value="1"/>
</dbReference>
<comment type="subunit">
    <text evidence="10">Homodimer.</text>
</comment>
<dbReference type="InterPro" id="IPR005886">
    <property type="entry name" value="UDP_G4E"/>
</dbReference>
<comment type="similarity">
    <text evidence="10">Belongs to the NAD(P)-dependent epimerase/dehydratase family.</text>
</comment>
<dbReference type="InterPro" id="IPR036291">
    <property type="entry name" value="NAD(P)-bd_dom_sf"/>
</dbReference>